<accession>A0A5R9GSH3</accession>
<reference evidence="3 4" key="1">
    <citation type="journal article" date="2019" name="Appl. Environ. Microbiol.">
        <title>Environmental Evidence and Genomic Insight of Iron-oxidizing Bacteria Preference Towards More Corrosion Resistant Stainless Steel at Higher Salinities.</title>
        <authorList>
            <person name="Garrison C.E."/>
            <person name="Price K.A."/>
            <person name="Field E.K."/>
        </authorList>
    </citation>
    <scope>NUCLEOTIDE SEQUENCE [LARGE SCALE GENOMIC DNA]</scope>
    <source>
        <strain evidence="3 4">P3</strain>
    </source>
</reference>
<dbReference type="GO" id="GO:0016887">
    <property type="term" value="F:ATP hydrolysis activity"/>
    <property type="evidence" value="ECO:0007669"/>
    <property type="project" value="InterPro"/>
</dbReference>
<evidence type="ECO:0000256" key="1">
    <source>
        <dbReference type="SAM" id="Coils"/>
    </source>
</evidence>
<dbReference type="InterPro" id="IPR038729">
    <property type="entry name" value="Rad50/SbcC_AAA"/>
</dbReference>
<dbReference type="Gene3D" id="3.40.50.300">
    <property type="entry name" value="P-loop containing nucleotide triphosphate hydrolases"/>
    <property type="match status" value="2"/>
</dbReference>
<dbReference type="EMBL" id="VBRY01000011">
    <property type="protein sequence ID" value="TLS66194.1"/>
    <property type="molecule type" value="Genomic_DNA"/>
</dbReference>
<keyword evidence="4" id="KW-1185">Reference proteome</keyword>
<feature type="domain" description="Rad50/SbcC-type AAA" evidence="2">
    <location>
        <begin position="6"/>
        <end position="207"/>
    </location>
</feature>
<dbReference type="PANTHER" id="PTHR32114">
    <property type="entry name" value="ABC TRANSPORTER ABCH.3"/>
    <property type="match status" value="1"/>
</dbReference>
<evidence type="ECO:0000259" key="2">
    <source>
        <dbReference type="Pfam" id="PF13476"/>
    </source>
</evidence>
<dbReference type="AlphaFoldDB" id="A0A5R9GSH3"/>
<dbReference type="GO" id="GO:0006302">
    <property type="term" value="P:double-strand break repair"/>
    <property type="evidence" value="ECO:0007669"/>
    <property type="project" value="InterPro"/>
</dbReference>
<dbReference type="RefSeq" id="WP_138239950.1">
    <property type="nucleotide sequence ID" value="NZ_VBRY01000011.1"/>
</dbReference>
<sequence>MRILNVRFKNLNSLAGEWEINFTHPAFVSDGIFAITGPTGAGKSTILDAICLALYGRTPRLNRVTKSANEIMSRQTGECFSEVTFETQTGRYRCHWSQHRARKHAGGELQNPKHEIADAVSGTILATKLQDVATRIEAATGMDFDRFTRSMLLAQGSFAAFLQATVDKRSDILEQITGTQIYSDISKKVHEIQSLENQKLNQLKARTETVSASILDPEQERELEQSLADKLAAEAVVAERLVAIEKAIRWLNTIAGLHSEISILNTEAEVLQQSLAAFMPQREQLERAMQASSLDGSYASLTGLRKQQAEDGASLIRMQEKLPELKAESGKRAEILAEAEQWLATARNQRDEAMPLLKQVRALDLQIAASEKGVINIRQQIEVASRVIAADQQSYDHKQQQRAHALSRLNEISQFLNEHAADEWLVEGMAGIEAQVDRLSPLQDEVARKERELAAAVNTVAQASDAYETCRKHALSQNVALDEATRSLAQEQEKLAQILDGRLLREYQDKKDALMREMVLLRRIEALEEQRSKLEDGSPCPLCGALEHPYATGNVPQPDALQQEVNELDSLIRCAREQETVITGCIIRVDLSRNNKIESEKKETESLHAKQLAAKAEADLSAVLEKLSNERVQQRERLFGRLEPLGITDSDEVDVHELLKALRARRQNWQEQCGARAEIDKQISNIDSEVNALDGVIKTRAKALDEQQEALQKLILALETQQDDRHRLFGDRQADQEELRYNEDLLKAEAAEKSARDSQANHQQTLHTAQVQLADLISRIEQRKPELEQVEASFTDACVDAGFADESRFMDARLAADVRSDLSGQAKELDTRQIDLKARQQEKQRSLAAERARNMTDQTMEELTPELESCHASLNELREAIASCRHGLSAHNTAKEKVKEQAAAILAQETEYQRWKNLHELIGSADGKKYRNFAQGLTFEMMVGHANRQLQKMSDRYLLIRDTAQPLELNVVDHYQAGEVRSTKNLSGGESFIVSLALALGLSQMASRKVRVDSLFLDEGFGTLDDEALDTALETLSGLQQEGKLIGVISHVQALKERIATQIQVESKTGGRSRISGPGVSAC</sequence>
<evidence type="ECO:0000313" key="4">
    <source>
        <dbReference type="Proteomes" id="UP000306585"/>
    </source>
</evidence>
<dbReference type="Pfam" id="PF13558">
    <property type="entry name" value="SbcC_Walker_B"/>
    <property type="match status" value="1"/>
</dbReference>
<dbReference type="Proteomes" id="UP000306585">
    <property type="component" value="Unassembled WGS sequence"/>
</dbReference>
<gene>
    <name evidence="3" type="ORF">FEF65_11430</name>
</gene>
<dbReference type="InterPro" id="IPR027417">
    <property type="entry name" value="P-loop_NTPase"/>
</dbReference>
<dbReference type="PANTHER" id="PTHR32114:SF2">
    <property type="entry name" value="ABC TRANSPORTER ABCH.3"/>
    <property type="match status" value="1"/>
</dbReference>
<name>A0A5R9GSH3_9PROT</name>
<keyword evidence="1" id="KW-0175">Coiled coil</keyword>
<proteinExistence type="predicted"/>
<dbReference type="SUPFAM" id="SSF52540">
    <property type="entry name" value="P-loop containing nucleoside triphosphate hydrolases"/>
    <property type="match status" value="1"/>
</dbReference>
<organism evidence="3 4">
    <name type="scientific">Mariprofundus erugo</name>
    <dbReference type="NCBI Taxonomy" id="2528639"/>
    <lineage>
        <taxon>Bacteria</taxon>
        <taxon>Pseudomonadati</taxon>
        <taxon>Pseudomonadota</taxon>
        <taxon>Candidatius Mariprofundia</taxon>
        <taxon>Mariprofundales</taxon>
        <taxon>Mariprofundaceae</taxon>
        <taxon>Mariprofundus</taxon>
    </lineage>
</organism>
<comment type="caution">
    <text evidence="3">The sequence shown here is derived from an EMBL/GenBank/DDBJ whole genome shotgun (WGS) entry which is preliminary data.</text>
</comment>
<dbReference type="Pfam" id="PF13476">
    <property type="entry name" value="AAA_23"/>
    <property type="match status" value="1"/>
</dbReference>
<protein>
    <submittedName>
        <fullName evidence="3">Chromosome segregation protein SMC</fullName>
    </submittedName>
</protein>
<feature type="coiled-coil region" evidence="1">
    <location>
        <begin position="446"/>
        <end position="524"/>
    </location>
</feature>
<evidence type="ECO:0000313" key="3">
    <source>
        <dbReference type="EMBL" id="TLS66194.1"/>
    </source>
</evidence>